<evidence type="ECO:0000256" key="3">
    <source>
        <dbReference type="ARBA" id="ARBA00022801"/>
    </source>
</evidence>
<dbReference type="RefSeq" id="WP_203935943.1">
    <property type="nucleotide sequence ID" value="NZ_BOON01000069.1"/>
</dbReference>
<feature type="active site" description="Charge relay system" evidence="5">
    <location>
        <position position="221"/>
    </location>
</feature>
<dbReference type="GO" id="GO:0006508">
    <property type="term" value="P:proteolysis"/>
    <property type="evidence" value="ECO:0007669"/>
    <property type="project" value="UniProtKB-KW"/>
</dbReference>
<dbReference type="Pfam" id="PF06229">
    <property type="entry name" value="FRG1"/>
    <property type="match status" value="1"/>
</dbReference>
<dbReference type="InterPro" id="IPR015500">
    <property type="entry name" value="Peptidase_S8_subtilisin-rel"/>
</dbReference>
<comment type="caution">
    <text evidence="9">The sequence shown here is derived from an EMBL/GenBank/DDBJ whole genome shotgun (WGS) entry which is preliminary data.</text>
</comment>
<gene>
    <name evidence="9" type="ORF">Pme01_57730</name>
</gene>
<dbReference type="PROSITE" id="PS00136">
    <property type="entry name" value="SUBTILASE_ASP"/>
    <property type="match status" value="1"/>
</dbReference>
<comment type="similarity">
    <text evidence="1 5 6">Belongs to the peptidase S8 family.</text>
</comment>
<dbReference type="InterPro" id="IPR036852">
    <property type="entry name" value="Peptidase_S8/S53_dom_sf"/>
</dbReference>
<feature type="active site" description="Charge relay system" evidence="5">
    <location>
        <position position="374"/>
    </location>
</feature>
<dbReference type="AlphaFoldDB" id="A0A8J3TIA6"/>
<evidence type="ECO:0000259" key="7">
    <source>
        <dbReference type="Pfam" id="PF00082"/>
    </source>
</evidence>
<evidence type="ECO:0000313" key="9">
    <source>
        <dbReference type="EMBL" id="GII26176.1"/>
    </source>
</evidence>
<dbReference type="InterPro" id="IPR006311">
    <property type="entry name" value="TAT_signal"/>
</dbReference>
<dbReference type="Pfam" id="PF05922">
    <property type="entry name" value="Inhibitor_I9"/>
    <property type="match status" value="1"/>
</dbReference>
<keyword evidence="10" id="KW-1185">Reference proteome</keyword>
<dbReference type="FunFam" id="3.40.50.200:FF:000014">
    <property type="entry name" value="Proteinase K"/>
    <property type="match status" value="1"/>
</dbReference>
<evidence type="ECO:0000256" key="5">
    <source>
        <dbReference type="PROSITE-ProRule" id="PRU01240"/>
    </source>
</evidence>
<evidence type="ECO:0000313" key="10">
    <source>
        <dbReference type="Proteomes" id="UP000599074"/>
    </source>
</evidence>
<dbReference type="InterPro" id="IPR023827">
    <property type="entry name" value="Peptidase_S8_Asp-AS"/>
</dbReference>
<dbReference type="InterPro" id="IPR008999">
    <property type="entry name" value="Actin-crosslinking"/>
</dbReference>
<dbReference type="Gene3D" id="3.40.50.200">
    <property type="entry name" value="Peptidase S8/S53 domain"/>
    <property type="match status" value="1"/>
</dbReference>
<name>A0A8J3TIA6_9ACTN</name>
<dbReference type="InterPro" id="IPR037045">
    <property type="entry name" value="S8pro/Inhibitor_I9_sf"/>
</dbReference>
<keyword evidence="4 5" id="KW-0720">Serine protease</keyword>
<feature type="domain" description="Peptidase S8/S53" evidence="7">
    <location>
        <begin position="163"/>
        <end position="407"/>
    </location>
</feature>
<dbReference type="GO" id="GO:0005615">
    <property type="term" value="C:extracellular space"/>
    <property type="evidence" value="ECO:0007669"/>
    <property type="project" value="TreeGrafter"/>
</dbReference>
<keyword evidence="3 5" id="KW-0378">Hydrolase</keyword>
<dbReference type="PANTHER" id="PTHR43806">
    <property type="entry name" value="PEPTIDASE S8"/>
    <property type="match status" value="1"/>
</dbReference>
<sequence length="709" mass="72628">MTSQYLIRRSLAAGVTFAVATAALGVVAGGTALAGPRDPGHRHGSVRNTGDAGVVKDSYIVVLKDKAVSSNAVQDTASSLSRVHGGVVKQTYSGALKGYLAQMSAAQAKRVAAQPEVAYVEQNRVVKADAVAPQPSPPSWGLDRIDQTFLPLDDSYTAPNTASNVHVYVIDSGININHEEFAGGRATYGQNFAPHNDKETYDPGYGADPITAGDASDCGGHGTHVAGTVGGKTYGVAKDVQLVAVRVLNCIGTGTEAQIIAGIDWVKTNAIHPAVANMSLGSFTSTAVNDAVQAATDAGVTFVVSAGNNGFDACRKSPASAPSAITVGATFFDDSRVWYSNFGKCVDVFAPGEDITSAWIGDTNTETNTIGGTSMASPHVAGAAALLLGATPGLTPAQVQNAIVGGAVTGAVSNTALGSPNKLLQVGAAAAAPGTVLRLRASANNQVVVAESGGSLPLIANRTVPGAWEEFEVVPSGDPDNSVGLRSRANGRFVTAESGGNAPLVARGTALGLWEKFILTDTDGVITLKAVVNDKYVTAESAGGRPLVANRTAAGPWEQFTVAAPSTVVAMYSYAHAAPGSVGDVWTSGGSWVSADGAGGRPLIANRDEPYEWETFDLVDLGNGNVALRSWANGRYVTAENAGARPLIANRTAVGQWETFQLVTNADGSSSLKANANGKFVTADSGGGAPLVANRTAVGQWEMFDVIGW</sequence>
<proteinExistence type="inferred from homology"/>
<dbReference type="SUPFAM" id="SSF54897">
    <property type="entry name" value="Protease propeptides/inhibitors"/>
    <property type="match status" value="1"/>
</dbReference>
<dbReference type="CDD" id="cd04077">
    <property type="entry name" value="Peptidases_S8_PCSK9_ProteinaseK_like"/>
    <property type="match status" value="1"/>
</dbReference>
<keyword evidence="2 5" id="KW-0645">Protease</keyword>
<dbReference type="InterPro" id="IPR000209">
    <property type="entry name" value="Peptidase_S8/S53_dom"/>
</dbReference>
<dbReference type="Gene3D" id="3.30.70.80">
    <property type="entry name" value="Peptidase S8 propeptide/proteinase inhibitor I9"/>
    <property type="match status" value="1"/>
</dbReference>
<dbReference type="SUPFAM" id="SSF52743">
    <property type="entry name" value="Subtilisin-like"/>
    <property type="match status" value="1"/>
</dbReference>
<dbReference type="Proteomes" id="UP000599074">
    <property type="component" value="Unassembled WGS sequence"/>
</dbReference>
<dbReference type="PROSITE" id="PS00138">
    <property type="entry name" value="SUBTILASE_SER"/>
    <property type="match status" value="1"/>
</dbReference>
<dbReference type="PRINTS" id="PR00723">
    <property type="entry name" value="SUBTILISIN"/>
</dbReference>
<dbReference type="PANTHER" id="PTHR43806:SF11">
    <property type="entry name" value="CEREVISIN-RELATED"/>
    <property type="match status" value="1"/>
</dbReference>
<evidence type="ECO:0008006" key="11">
    <source>
        <dbReference type="Google" id="ProtNLM"/>
    </source>
</evidence>
<feature type="domain" description="Inhibitor I9" evidence="8">
    <location>
        <begin position="58"/>
        <end position="128"/>
    </location>
</feature>
<dbReference type="Gene3D" id="2.80.10.50">
    <property type="match status" value="2"/>
</dbReference>
<dbReference type="EMBL" id="BOON01000069">
    <property type="protein sequence ID" value="GII26176.1"/>
    <property type="molecule type" value="Genomic_DNA"/>
</dbReference>
<dbReference type="CDD" id="cd00257">
    <property type="entry name" value="beta-trefoil_FSCN-like"/>
    <property type="match status" value="2"/>
</dbReference>
<dbReference type="GO" id="GO:0004252">
    <property type="term" value="F:serine-type endopeptidase activity"/>
    <property type="evidence" value="ECO:0007669"/>
    <property type="project" value="UniProtKB-UniRule"/>
</dbReference>
<evidence type="ECO:0000256" key="1">
    <source>
        <dbReference type="ARBA" id="ARBA00011073"/>
    </source>
</evidence>
<dbReference type="Pfam" id="PF00082">
    <property type="entry name" value="Peptidase_S8"/>
    <property type="match status" value="1"/>
</dbReference>
<dbReference type="InterPro" id="IPR010259">
    <property type="entry name" value="S8pro/Inhibitor_I9"/>
</dbReference>
<dbReference type="SUPFAM" id="SSF50405">
    <property type="entry name" value="Actin-crosslinking proteins"/>
    <property type="match status" value="2"/>
</dbReference>
<feature type="active site" description="Charge relay system" evidence="5">
    <location>
        <position position="171"/>
    </location>
</feature>
<evidence type="ECO:0000256" key="4">
    <source>
        <dbReference type="ARBA" id="ARBA00022825"/>
    </source>
</evidence>
<accession>A0A8J3TIA6</accession>
<dbReference type="PROSITE" id="PS00137">
    <property type="entry name" value="SUBTILASE_HIS"/>
    <property type="match status" value="1"/>
</dbReference>
<dbReference type="InterPro" id="IPR023828">
    <property type="entry name" value="Peptidase_S8_Ser-AS"/>
</dbReference>
<evidence type="ECO:0000256" key="2">
    <source>
        <dbReference type="ARBA" id="ARBA00022670"/>
    </source>
</evidence>
<dbReference type="InterPro" id="IPR050131">
    <property type="entry name" value="Peptidase_S8_subtilisin-like"/>
</dbReference>
<dbReference type="InterPro" id="IPR022398">
    <property type="entry name" value="Peptidase_S8_His-AS"/>
</dbReference>
<dbReference type="PROSITE" id="PS51892">
    <property type="entry name" value="SUBTILASE"/>
    <property type="match status" value="1"/>
</dbReference>
<evidence type="ECO:0000256" key="6">
    <source>
        <dbReference type="RuleBase" id="RU003355"/>
    </source>
</evidence>
<dbReference type="InterPro" id="IPR010414">
    <property type="entry name" value="FRG1"/>
</dbReference>
<dbReference type="InterPro" id="IPR034193">
    <property type="entry name" value="PCSK9_ProteinaseK-like"/>
</dbReference>
<organism evidence="9 10">
    <name type="scientific">Planosporangium mesophilum</name>
    <dbReference type="NCBI Taxonomy" id="689768"/>
    <lineage>
        <taxon>Bacteria</taxon>
        <taxon>Bacillati</taxon>
        <taxon>Actinomycetota</taxon>
        <taxon>Actinomycetes</taxon>
        <taxon>Micromonosporales</taxon>
        <taxon>Micromonosporaceae</taxon>
        <taxon>Planosporangium</taxon>
    </lineage>
</organism>
<dbReference type="PROSITE" id="PS51318">
    <property type="entry name" value="TAT"/>
    <property type="match status" value="1"/>
</dbReference>
<reference evidence="9" key="1">
    <citation type="submission" date="2021-01" db="EMBL/GenBank/DDBJ databases">
        <title>Whole genome shotgun sequence of Planosporangium mesophilum NBRC 109066.</title>
        <authorList>
            <person name="Komaki H."/>
            <person name="Tamura T."/>
        </authorList>
    </citation>
    <scope>NUCLEOTIDE SEQUENCE</scope>
    <source>
        <strain evidence="9">NBRC 109066</strain>
    </source>
</reference>
<protein>
    <recommendedName>
        <fullName evidence="11">Peptidase inhibitor I9</fullName>
    </recommendedName>
</protein>
<evidence type="ECO:0000259" key="8">
    <source>
        <dbReference type="Pfam" id="PF05922"/>
    </source>
</evidence>